<feature type="coiled-coil region" evidence="9">
    <location>
        <begin position="648"/>
        <end position="675"/>
    </location>
</feature>
<dbReference type="Gene3D" id="3.30.565.10">
    <property type="entry name" value="Histidine kinase-like ATPase, C-terminal domain"/>
    <property type="match status" value="1"/>
</dbReference>
<dbReference type="SUPFAM" id="SSF47384">
    <property type="entry name" value="Homodimeric domain of signal transducing histidine kinase"/>
    <property type="match status" value="1"/>
</dbReference>
<dbReference type="EC" id="2.7.13.3" evidence="2"/>
<dbReference type="InterPro" id="IPR036890">
    <property type="entry name" value="HATPase_C_sf"/>
</dbReference>
<evidence type="ECO:0000256" key="1">
    <source>
        <dbReference type="ARBA" id="ARBA00000085"/>
    </source>
</evidence>
<keyword evidence="5" id="KW-0808">Transferase</keyword>
<dbReference type="CDD" id="cd00082">
    <property type="entry name" value="HisKA"/>
    <property type="match status" value="1"/>
</dbReference>
<feature type="domain" description="Response regulatory" evidence="11">
    <location>
        <begin position="942"/>
        <end position="1063"/>
    </location>
</feature>
<reference evidence="12" key="1">
    <citation type="journal article" date="2022" name="Cell">
        <title>Design, construction, and in vivo augmentation of a complex gut microbiome.</title>
        <authorList>
            <person name="Cheng A.G."/>
            <person name="Ho P.Y."/>
            <person name="Aranda-Diaz A."/>
            <person name="Jain S."/>
            <person name="Yu F.B."/>
            <person name="Meng X."/>
            <person name="Wang M."/>
            <person name="Iakiviak M."/>
            <person name="Nagashima K."/>
            <person name="Zhao A."/>
            <person name="Murugkar P."/>
            <person name="Patil A."/>
            <person name="Atabakhsh K."/>
            <person name="Weakley A."/>
            <person name="Yan J."/>
            <person name="Brumbaugh A.R."/>
            <person name="Higginbottom S."/>
            <person name="Dimas A."/>
            <person name="Shiver A.L."/>
            <person name="Deutschbauer A."/>
            <person name="Neff N."/>
            <person name="Sonnenburg J.L."/>
            <person name="Huang K.C."/>
            <person name="Fischbach M.A."/>
        </authorList>
    </citation>
    <scope>NUCLEOTIDE SEQUENCE</scope>
    <source>
        <strain evidence="12">DSM 19829</strain>
    </source>
</reference>
<dbReference type="PROSITE" id="PS50109">
    <property type="entry name" value="HIS_KIN"/>
    <property type="match status" value="1"/>
</dbReference>
<evidence type="ECO:0000256" key="7">
    <source>
        <dbReference type="ARBA" id="ARBA00024867"/>
    </source>
</evidence>
<evidence type="ECO:0000259" key="10">
    <source>
        <dbReference type="PROSITE" id="PS50109"/>
    </source>
</evidence>
<dbReference type="PANTHER" id="PTHR45339:SF5">
    <property type="entry name" value="HISTIDINE KINASE"/>
    <property type="match status" value="1"/>
</dbReference>
<keyword evidence="9" id="KW-0175">Coiled coil</keyword>
<dbReference type="Gene3D" id="3.30.450.20">
    <property type="entry name" value="PAS domain"/>
    <property type="match status" value="1"/>
</dbReference>
<dbReference type="SMART" id="SM00388">
    <property type="entry name" value="HisKA"/>
    <property type="match status" value="1"/>
</dbReference>
<evidence type="ECO:0000256" key="8">
    <source>
        <dbReference type="PROSITE-ProRule" id="PRU00169"/>
    </source>
</evidence>
<dbReference type="Pfam" id="PF00072">
    <property type="entry name" value="Response_reg"/>
    <property type="match status" value="1"/>
</dbReference>
<keyword evidence="5" id="KW-0418">Kinase</keyword>
<keyword evidence="6" id="KW-0902">Two-component regulatory system</keyword>
<name>A0ABY5VFQ0_9FIRM</name>
<dbReference type="PANTHER" id="PTHR45339">
    <property type="entry name" value="HYBRID SIGNAL TRANSDUCTION HISTIDINE KINASE J"/>
    <property type="match status" value="1"/>
</dbReference>
<dbReference type="PROSITE" id="PS50110">
    <property type="entry name" value="RESPONSE_REGULATORY"/>
    <property type="match status" value="1"/>
</dbReference>
<keyword evidence="12" id="KW-0547">Nucleotide-binding</keyword>
<dbReference type="Proteomes" id="UP001060164">
    <property type="component" value="Chromosome"/>
</dbReference>
<evidence type="ECO:0000313" key="13">
    <source>
        <dbReference type="Proteomes" id="UP001060164"/>
    </source>
</evidence>
<keyword evidence="12" id="KW-0067">ATP-binding</keyword>
<dbReference type="SMART" id="SM00387">
    <property type="entry name" value="HATPase_c"/>
    <property type="match status" value="1"/>
</dbReference>
<dbReference type="Gene3D" id="1.10.287.130">
    <property type="match status" value="1"/>
</dbReference>
<dbReference type="InterPro" id="IPR003594">
    <property type="entry name" value="HATPase_dom"/>
</dbReference>
<comment type="function">
    <text evidence="7">May play the central regulatory role in sporulation. It may be an element of the effector pathway responsible for the activation of sporulation genes in response to nutritional stress. Spo0A may act in concert with spo0H (a sigma factor) to control the expression of some genes that are critical to the sporulation process.</text>
</comment>
<dbReference type="InterPro" id="IPR036097">
    <property type="entry name" value="HisK_dim/P_sf"/>
</dbReference>
<accession>A0ABY5VFQ0</accession>
<evidence type="ECO:0000256" key="9">
    <source>
        <dbReference type="SAM" id="Coils"/>
    </source>
</evidence>
<dbReference type="InterPro" id="IPR001789">
    <property type="entry name" value="Sig_transdc_resp-reg_receiver"/>
</dbReference>
<sequence>MPDYFNDIKKIQEVLHEGRTGLWVIELEESERPRMYADGAMQELLGLQEELPPEECYQYWYDRIDPDYYPLVQSAVQKLCANERSEVQYPWLHPQHGRVYIRCGGIRDWNYTGGVCLRGYHQNITDTTVMKHEFDTVIQTLGENYIGILLCNVTDQSFKVIKLPEKFLQLSADYSDFHTFFQNYVDAEAAPEYRELLLELTNADHILQHLGRGETRFETLYRNSAGNWRRVLIVPSLHYSPEYPWVIAAFDEQDREIERRIDDAASQTAFSQIYKLALNINTEKAEYHCIHYSGSLLRLSQYGRFDDFYRQLLPLLPLEDRQEFDRILSPSSYQNCGYKEGTLRLYAENGGLHYYRYYSSRILQDMEERILLTIRNADDRQEAEQRENVLSNLCQCYYSIYIFDLVNDTEKPIWQELAIHEQNAFPMGSLSSYYEKFIQQHVFPDDQEKMRRAGSPEFLRQVLTPEQPVYDIDFRRVYSHGIEWVRSRFSISEMINGQVTKVIFANMNINEQKLEELEEERRKKLYFEYQNIIKGLSSFYHSVFYVDLENDTFQSFALSEDLKEYIGSSDSYTFLKDVYTRRAIHRDDQQQFAHSLSAAEIIRRISSGDTIYALEFRRNYGGYFGWMRVHIILAESRSGIPTKIILAAHSVEEEKEQEEQNRRALLAAYETAKQANEAKSSFLAQMSHDIRTPLNAIIGMTSIASSQADDPDKVKECLDKIQFSSRHLLHLINEILDMSKIEKGKLELMEEPFSLTELIEEVYSIIRTDAVSKKQHITFDILDVIHDRLLGDSSRIRQLLINLGDNAVKYTPEGGRINITVQEVSSQSQSAGCFVFTVEDNGIGIDREFLNYIFAPFSRAENAKLQHIQGTGLGMSIAQGIVSAMQGDIRVESELGAGSRFVVTLNLNIAQPEAFSFAEPEYSDPPGESATVPADSILTGRSVLLVEDNPLNMEIAQTILSQAGLIVSTAENGLEALHMFTASEPGTYHAILMDLQMPVMDGYTAARRIRSSAHPQAADIPIIALTANAFPEDINKSLAAGMNDHISKPIDYQKLLDRLGKAFRRL</sequence>
<feature type="modified residue" description="4-aspartylphosphate" evidence="8">
    <location>
        <position position="994"/>
    </location>
</feature>
<evidence type="ECO:0000256" key="6">
    <source>
        <dbReference type="ARBA" id="ARBA00023012"/>
    </source>
</evidence>
<dbReference type="GO" id="GO:0005524">
    <property type="term" value="F:ATP binding"/>
    <property type="evidence" value="ECO:0007669"/>
    <property type="project" value="UniProtKB-KW"/>
</dbReference>
<evidence type="ECO:0000256" key="5">
    <source>
        <dbReference type="ARBA" id="ARBA00022777"/>
    </source>
</evidence>
<dbReference type="Pfam" id="PF02518">
    <property type="entry name" value="HATPase_c"/>
    <property type="match status" value="1"/>
</dbReference>
<dbReference type="InterPro" id="IPR005467">
    <property type="entry name" value="His_kinase_dom"/>
</dbReference>
<dbReference type="PRINTS" id="PR00344">
    <property type="entry name" value="BCTRLSENSOR"/>
</dbReference>
<evidence type="ECO:0000313" key="12">
    <source>
        <dbReference type="EMBL" id="UWP58853.1"/>
    </source>
</evidence>
<dbReference type="Pfam" id="PF00512">
    <property type="entry name" value="HisKA"/>
    <property type="match status" value="1"/>
</dbReference>
<dbReference type="InterPro" id="IPR004358">
    <property type="entry name" value="Sig_transdc_His_kin-like_C"/>
</dbReference>
<organism evidence="12 13">
    <name type="scientific">Ruminococcus gauvreauii</name>
    <dbReference type="NCBI Taxonomy" id="438033"/>
    <lineage>
        <taxon>Bacteria</taxon>
        <taxon>Bacillati</taxon>
        <taxon>Bacillota</taxon>
        <taxon>Clostridia</taxon>
        <taxon>Eubacteriales</taxon>
        <taxon>Oscillospiraceae</taxon>
        <taxon>Ruminococcus</taxon>
    </lineage>
</organism>
<keyword evidence="4 8" id="KW-0597">Phosphoprotein</keyword>
<dbReference type="InterPro" id="IPR003661">
    <property type="entry name" value="HisK_dim/P_dom"/>
</dbReference>
<evidence type="ECO:0000256" key="4">
    <source>
        <dbReference type="ARBA" id="ARBA00022553"/>
    </source>
</evidence>
<dbReference type="SUPFAM" id="SSF55874">
    <property type="entry name" value="ATPase domain of HSP90 chaperone/DNA topoisomerase II/histidine kinase"/>
    <property type="match status" value="1"/>
</dbReference>
<evidence type="ECO:0000259" key="11">
    <source>
        <dbReference type="PROSITE" id="PS50110"/>
    </source>
</evidence>
<evidence type="ECO:0000256" key="3">
    <source>
        <dbReference type="ARBA" id="ARBA00018672"/>
    </source>
</evidence>
<dbReference type="RefSeq" id="WP_044982936.1">
    <property type="nucleotide sequence ID" value="NZ_CABLBR010000001.1"/>
</dbReference>
<dbReference type="InterPro" id="IPR011006">
    <property type="entry name" value="CheY-like_superfamily"/>
</dbReference>
<gene>
    <name evidence="12" type="ORF">NQ502_15980</name>
</gene>
<dbReference type="Gene3D" id="3.40.50.2300">
    <property type="match status" value="1"/>
</dbReference>
<dbReference type="EMBL" id="CP102290">
    <property type="protein sequence ID" value="UWP58853.1"/>
    <property type="molecule type" value="Genomic_DNA"/>
</dbReference>
<feature type="domain" description="Histidine kinase" evidence="10">
    <location>
        <begin position="685"/>
        <end position="909"/>
    </location>
</feature>
<protein>
    <recommendedName>
        <fullName evidence="3">Stage 0 sporulation protein A homolog</fullName>
        <ecNumber evidence="2">2.7.13.3</ecNumber>
    </recommendedName>
</protein>
<evidence type="ECO:0000256" key="2">
    <source>
        <dbReference type="ARBA" id="ARBA00012438"/>
    </source>
</evidence>
<proteinExistence type="predicted"/>
<dbReference type="SMART" id="SM00448">
    <property type="entry name" value="REC"/>
    <property type="match status" value="1"/>
</dbReference>
<dbReference type="CDD" id="cd17546">
    <property type="entry name" value="REC_hyHK_CKI1_RcsC-like"/>
    <property type="match status" value="1"/>
</dbReference>
<comment type="catalytic activity">
    <reaction evidence="1">
        <text>ATP + protein L-histidine = ADP + protein N-phospho-L-histidine.</text>
        <dbReference type="EC" id="2.7.13.3"/>
    </reaction>
</comment>
<keyword evidence="13" id="KW-1185">Reference proteome</keyword>
<dbReference type="SUPFAM" id="SSF52172">
    <property type="entry name" value="CheY-like"/>
    <property type="match status" value="1"/>
</dbReference>